<dbReference type="InterPro" id="IPR011989">
    <property type="entry name" value="ARM-like"/>
</dbReference>
<protein>
    <recommendedName>
        <fullName evidence="1">Importin-7/11-like TPR repeats domain-containing protein</fullName>
    </recommendedName>
</protein>
<dbReference type="Gene3D" id="1.25.10.10">
    <property type="entry name" value="Leucine-rich Repeat Variant"/>
    <property type="match status" value="1"/>
</dbReference>
<name>A0A2N9H1M3_FAGSY</name>
<dbReference type="PANTHER" id="PTHR10997:SF9">
    <property type="entry name" value="IMPORTIN-9"/>
    <property type="match status" value="1"/>
</dbReference>
<dbReference type="PANTHER" id="PTHR10997">
    <property type="entry name" value="IMPORTIN-7, 8, 11"/>
    <property type="match status" value="1"/>
</dbReference>
<dbReference type="InterPro" id="IPR016024">
    <property type="entry name" value="ARM-type_fold"/>
</dbReference>
<dbReference type="Pfam" id="PF25758">
    <property type="entry name" value="TPR_IPO11"/>
    <property type="match status" value="1"/>
</dbReference>
<dbReference type="GO" id="GO:0005829">
    <property type="term" value="C:cytosol"/>
    <property type="evidence" value="ECO:0007669"/>
    <property type="project" value="TreeGrafter"/>
</dbReference>
<proteinExistence type="predicted"/>
<accession>A0A2N9H1M3</accession>
<dbReference type="GO" id="GO:0005635">
    <property type="term" value="C:nuclear envelope"/>
    <property type="evidence" value="ECO:0007669"/>
    <property type="project" value="TreeGrafter"/>
</dbReference>
<reference evidence="2" key="1">
    <citation type="submission" date="2018-02" db="EMBL/GenBank/DDBJ databases">
        <authorList>
            <person name="Cohen D.B."/>
            <person name="Kent A.D."/>
        </authorList>
    </citation>
    <scope>NUCLEOTIDE SEQUENCE</scope>
</reference>
<organism evidence="2">
    <name type="scientific">Fagus sylvatica</name>
    <name type="common">Beechnut</name>
    <dbReference type="NCBI Taxonomy" id="28930"/>
    <lineage>
        <taxon>Eukaryota</taxon>
        <taxon>Viridiplantae</taxon>
        <taxon>Streptophyta</taxon>
        <taxon>Embryophyta</taxon>
        <taxon>Tracheophyta</taxon>
        <taxon>Spermatophyta</taxon>
        <taxon>Magnoliopsida</taxon>
        <taxon>eudicotyledons</taxon>
        <taxon>Gunneridae</taxon>
        <taxon>Pentapetalae</taxon>
        <taxon>rosids</taxon>
        <taxon>fabids</taxon>
        <taxon>Fagales</taxon>
        <taxon>Fagaceae</taxon>
        <taxon>Fagus</taxon>
    </lineage>
</organism>
<sequence length="374" mass="41595">MHSDGYYQLQQQPDGLVAGSLDLNAPCDVVKAVYDVCFDAVIRIVLQSDDHSEMQNATECLAAFVSGGRQEVLTWSGDSGFTMRSLLDAASRLLDPELESSGSLFVGSYILQLILNLPSQMSLHIRDLVAALVRRMQSAQIVGLRSSLLLIFARLVHMSVPNVEQFIDLLTSIPAEGYDNSFAYVMSEWTKQQGEIQGAYQIKVTTSALALLLSTRHAEFAKINVQGHLIKFAGGITTRSKAKLAPDQWTMVPLPTKILALLADALIEIREQDLADDDEDSDWEEVQAGDVEMDKDLLHSLCAASSGRPTYEHLEAMEKVYNKHFKDHEDDYEDDQLSVADPLSQINLADYVGDFLKNFCQSDRQLFENLCQVL</sequence>
<dbReference type="AlphaFoldDB" id="A0A2N9H1M3"/>
<dbReference type="GO" id="GO:0006606">
    <property type="term" value="P:protein import into nucleus"/>
    <property type="evidence" value="ECO:0007669"/>
    <property type="project" value="TreeGrafter"/>
</dbReference>
<evidence type="ECO:0000259" key="1">
    <source>
        <dbReference type="Pfam" id="PF25758"/>
    </source>
</evidence>
<feature type="domain" description="Importin-7/11-like TPR repeats" evidence="1">
    <location>
        <begin position="41"/>
        <end position="360"/>
    </location>
</feature>
<evidence type="ECO:0000313" key="2">
    <source>
        <dbReference type="EMBL" id="SPD05500.1"/>
    </source>
</evidence>
<dbReference type="SUPFAM" id="SSF48371">
    <property type="entry name" value="ARM repeat"/>
    <property type="match status" value="1"/>
</dbReference>
<gene>
    <name evidence="2" type="ORF">FSB_LOCUS33382</name>
</gene>
<dbReference type="InterPro" id="IPR058669">
    <property type="entry name" value="TPR_IPO7/11-like"/>
</dbReference>
<dbReference type="EMBL" id="OIVN01002668">
    <property type="protein sequence ID" value="SPD05500.1"/>
    <property type="molecule type" value="Genomic_DNA"/>
</dbReference>